<gene>
    <name evidence="2" type="ORF">QQ91_016670</name>
</gene>
<dbReference type="InterPro" id="IPR002104">
    <property type="entry name" value="Integrase_catalytic"/>
</dbReference>
<dbReference type="CDD" id="cd01189">
    <property type="entry name" value="INT_ICEBs1_C_like"/>
    <property type="match status" value="1"/>
</dbReference>
<dbReference type="InterPro" id="IPR013762">
    <property type="entry name" value="Integrase-like_cat_sf"/>
</dbReference>
<dbReference type="PANTHER" id="PTHR30349">
    <property type="entry name" value="PHAGE INTEGRASE-RELATED"/>
    <property type="match status" value="1"/>
</dbReference>
<dbReference type="InterPro" id="IPR050090">
    <property type="entry name" value="Tyrosine_recombinase_XerCD"/>
</dbReference>
<keyword evidence="1" id="KW-0233">DNA recombination</keyword>
<dbReference type="InterPro" id="IPR011010">
    <property type="entry name" value="DNA_brk_join_enz"/>
</dbReference>
<evidence type="ECO:0000256" key="1">
    <source>
        <dbReference type="ARBA" id="ARBA00023172"/>
    </source>
</evidence>
<dbReference type="GO" id="GO:0006310">
    <property type="term" value="P:DNA recombination"/>
    <property type="evidence" value="ECO:0007669"/>
    <property type="project" value="UniProtKB-KW"/>
</dbReference>
<dbReference type="AlphaFoldDB" id="A0A0C1URR2"/>
<evidence type="ECO:0000313" key="2">
    <source>
        <dbReference type="EMBL" id="NEV68744.1"/>
    </source>
</evidence>
<dbReference type="EMBL" id="JTHE02000003">
    <property type="protein sequence ID" value="NEV68744.1"/>
    <property type="molecule type" value="Genomic_DNA"/>
</dbReference>
<dbReference type="PROSITE" id="PS51898">
    <property type="entry name" value="TYR_RECOMBINASE"/>
    <property type="match status" value="1"/>
</dbReference>
<sequence length="358" mass="39539">MKDIRPTNNNGSIRIRFRLAGRRYGFNPVPGGSYKNTRDLKTAQAIATRIANDILAGSFDPSLDRYRLTPRVAPRAVPKDVISLRDTWVLSLGLSEGILAGEYHKVRRMLEKAAPRLGDTVWLTGSGLAPGTFNKRLSLIRKCYRWAVSEGILDGSPWDAIAHRNIPKEDIKPFTVEETRKILEGFKGSPYGPFVLFLFLTGCRLSEAIGLTWEAVDLEAGTVTVKEVLAVDPTGNGHRRIRKGTKTGTVRVLSGEALTGLLSGLPKGNPGDLVFRSPRGCIISDTNFRARYWGPVLRSQGIPYRRPHVIRHSLASHAIARGMSLLEVSYLLGHKDTTMVIRTYGHLIGRPDLPDLGI</sequence>
<dbReference type="GO" id="GO:0015074">
    <property type="term" value="P:DNA integration"/>
    <property type="evidence" value="ECO:0007669"/>
    <property type="project" value="InterPro"/>
</dbReference>
<accession>A0A0C1URR2</accession>
<reference evidence="2" key="2">
    <citation type="journal article" date="2015" name="Genome Announc.">
        <title>Draft Genome Sequence of Filamentous Marine Cyanobacterium Lyngbya confervoides Strain BDU141951.</title>
        <authorList>
            <person name="Chandrababunaidu M.M."/>
            <person name="Sen D."/>
            <person name="Tripathy S."/>
        </authorList>
    </citation>
    <scope>NUCLEOTIDE SEQUENCE</scope>
    <source>
        <strain evidence="2">BDU141951</strain>
    </source>
</reference>
<protein>
    <submittedName>
        <fullName evidence="2">Site-specific integrase</fullName>
    </submittedName>
</protein>
<dbReference type="PANTHER" id="PTHR30349:SF81">
    <property type="entry name" value="TYROSINE RECOMBINASE XERC"/>
    <property type="match status" value="1"/>
</dbReference>
<name>A0A0C1URR2_9CYAN</name>
<dbReference type="GO" id="GO:0003677">
    <property type="term" value="F:DNA binding"/>
    <property type="evidence" value="ECO:0007669"/>
    <property type="project" value="InterPro"/>
</dbReference>
<organism evidence="2">
    <name type="scientific">Lyngbya confervoides BDU141951</name>
    <dbReference type="NCBI Taxonomy" id="1574623"/>
    <lineage>
        <taxon>Bacteria</taxon>
        <taxon>Bacillati</taxon>
        <taxon>Cyanobacteriota</taxon>
        <taxon>Cyanophyceae</taxon>
        <taxon>Oscillatoriophycideae</taxon>
        <taxon>Oscillatoriales</taxon>
        <taxon>Microcoleaceae</taxon>
        <taxon>Lyngbya</taxon>
    </lineage>
</organism>
<dbReference type="Pfam" id="PF00589">
    <property type="entry name" value="Phage_integrase"/>
    <property type="match status" value="1"/>
</dbReference>
<reference evidence="2" key="1">
    <citation type="submission" date="2014-11" db="EMBL/GenBank/DDBJ databases">
        <authorList>
            <person name="Malar M.C."/>
            <person name="Sen D."/>
            <person name="Tripathy S."/>
        </authorList>
    </citation>
    <scope>NUCLEOTIDE SEQUENCE</scope>
    <source>
        <strain evidence="2">BDU141951</strain>
    </source>
</reference>
<dbReference type="Gene3D" id="1.10.443.10">
    <property type="entry name" value="Intergrase catalytic core"/>
    <property type="match status" value="1"/>
</dbReference>
<proteinExistence type="predicted"/>
<dbReference type="SUPFAM" id="SSF56349">
    <property type="entry name" value="DNA breaking-rejoining enzymes"/>
    <property type="match status" value="1"/>
</dbReference>
<comment type="caution">
    <text evidence="2">The sequence shown here is derived from an EMBL/GenBank/DDBJ whole genome shotgun (WGS) entry which is preliminary data.</text>
</comment>
<reference evidence="2" key="3">
    <citation type="submission" date="2020-02" db="EMBL/GenBank/DDBJ databases">
        <authorList>
            <person name="Sarangi A.N."/>
            <person name="Ghosh S."/>
            <person name="Mukherjee M."/>
            <person name="Tripathy S."/>
        </authorList>
    </citation>
    <scope>NUCLEOTIDE SEQUENCE</scope>
    <source>
        <strain evidence="2">BDU141951</strain>
    </source>
</reference>